<dbReference type="GO" id="GO:0004707">
    <property type="term" value="F:MAP kinase activity"/>
    <property type="evidence" value="ECO:0007669"/>
    <property type="project" value="UniProtKB-EC"/>
</dbReference>
<keyword evidence="1 9" id="KW-0723">Serine/threonine-protein kinase</keyword>
<evidence type="ECO:0000256" key="4">
    <source>
        <dbReference type="ARBA" id="ARBA00022777"/>
    </source>
</evidence>
<proteinExistence type="inferred from homology"/>
<dbReference type="InterPro" id="IPR003527">
    <property type="entry name" value="MAP_kinase_CS"/>
</dbReference>
<evidence type="ECO:0000256" key="6">
    <source>
        <dbReference type="ARBA" id="ARBA00047592"/>
    </source>
</evidence>
<dbReference type="EC" id="2.7.11.24" evidence="10"/>
<name>A0A1X7UPD5_AMPQE</name>
<dbReference type="InterPro" id="IPR017441">
    <property type="entry name" value="Protein_kinase_ATP_BS"/>
</dbReference>
<gene>
    <name evidence="12" type="primary">100637545</name>
</gene>
<dbReference type="GO" id="GO:0005524">
    <property type="term" value="F:ATP binding"/>
    <property type="evidence" value="ECO:0007669"/>
    <property type="project" value="UniProtKB-UniRule"/>
</dbReference>
<dbReference type="AlphaFoldDB" id="A0A1X7UPD5"/>
<dbReference type="InterPro" id="IPR008271">
    <property type="entry name" value="Ser/Thr_kinase_AS"/>
</dbReference>
<feature type="domain" description="Protein kinase" evidence="11">
    <location>
        <begin position="55"/>
        <end position="345"/>
    </location>
</feature>
<dbReference type="FunFam" id="1.10.510.10:FF:000040">
    <property type="entry name" value="Mitogen-activated protein kinase"/>
    <property type="match status" value="1"/>
</dbReference>
<keyword evidence="3 8" id="KW-0547">Nucleotide-binding</keyword>
<dbReference type="Pfam" id="PF00069">
    <property type="entry name" value="Pkinase"/>
    <property type="match status" value="1"/>
</dbReference>
<dbReference type="STRING" id="400682.A0A1X7UPD5"/>
<keyword evidence="5 8" id="KW-0067">ATP-binding</keyword>
<organism evidence="12">
    <name type="scientific">Amphimedon queenslandica</name>
    <name type="common">Sponge</name>
    <dbReference type="NCBI Taxonomy" id="400682"/>
    <lineage>
        <taxon>Eukaryota</taxon>
        <taxon>Metazoa</taxon>
        <taxon>Porifera</taxon>
        <taxon>Demospongiae</taxon>
        <taxon>Heteroscleromorpha</taxon>
        <taxon>Haplosclerida</taxon>
        <taxon>Niphatidae</taxon>
        <taxon>Amphimedon</taxon>
    </lineage>
</organism>
<reference evidence="12" key="2">
    <citation type="submission" date="2017-05" db="UniProtKB">
        <authorList>
            <consortium name="EnsemblMetazoa"/>
        </authorList>
    </citation>
    <scope>IDENTIFICATION</scope>
</reference>
<accession>A0A1X7UPD5</accession>
<dbReference type="InterPro" id="IPR000719">
    <property type="entry name" value="Prot_kinase_dom"/>
</dbReference>
<dbReference type="EnsemblMetazoa" id="XM_003387070.3">
    <property type="protein sequence ID" value="XP_003387118.2"/>
    <property type="gene ID" value="LOC100637545"/>
</dbReference>
<dbReference type="PANTHER" id="PTHR24055">
    <property type="entry name" value="MITOGEN-ACTIVATED PROTEIN KINASE"/>
    <property type="match status" value="1"/>
</dbReference>
<protein>
    <recommendedName>
        <fullName evidence="10">Mitogen-activated protein kinase</fullName>
        <ecNumber evidence="10">2.7.11.24</ecNumber>
    </recommendedName>
</protein>
<evidence type="ECO:0000256" key="2">
    <source>
        <dbReference type="ARBA" id="ARBA00022679"/>
    </source>
</evidence>
<comment type="similarity">
    <text evidence="10">Belongs to the protein kinase superfamily. Ser/Thr protein kinase family. MAP kinase subfamily.</text>
</comment>
<evidence type="ECO:0000313" key="12">
    <source>
        <dbReference type="EnsemblMetazoa" id="Aqu2.1.29855_001"/>
    </source>
</evidence>
<comment type="activity regulation">
    <text evidence="10">Activated by threonine and tyrosine phosphorylation.</text>
</comment>
<dbReference type="Proteomes" id="UP000007879">
    <property type="component" value="Unassembled WGS sequence"/>
</dbReference>
<keyword evidence="2 10" id="KW-0808">Transferase</keyword>
<dbReference type="KEGG" id="aqu:100637545"/>
<dbReference type="PROSITE" id="PS00107">
    <property type="entry name" value="PROTEIN_KINASE_ATP"/>
    <property type="match status" value="1"/>
</dbReference>
<dbReference type="EnsemblMetazoa" id="Aqu2.1.29855_001">
    <property type="protein sequence ID" value="Aqu2.1.29855_001"/>
    <property type="gene ID" value="Aqu2.1.29855"/>
</dbReference>
<dbReference type="PROSITE" id="PS01351">
    <property type="entry name" value="MAPK"/>
    <property type="match status" value="1"/>
</dbReference>
<feature type="binding site" evidence="8">
    <location>
        <position position="84"/>
    </location>
    <ligand>
        <name>ATP</name>
        <dbReference type="ChEBI" id="CHEBI:30616"/>
    </ligand>
</feature>
<comment type="cofactor">
    <cofactor evidence="10">
        <name>Mg(2+)</name>
        <dbReference type="ChEBI" id="CHEBI:18420"/>
    </cofactor>
</comment>
<keyword evidence="10" id="KW-0460">Magnesium</keyword>
<evidence type="ECO:0000256" key="8">
    <source>
        <dbReference type="PROSITE-ProRule" id="PRU10141"/>
    </source>
</evidence>
<dbReference type="InParanoid" id="A0A1X7UPD5"/>
<comment type="catalytic activity">
    <reaction evidence="6 10">
        <text>L-threonyl-[protein] + ATP = O-phospho-L-threonyl-[protein] + ADP + H(+)</text>
        <dbReference type="Rhea" id="RHEA:46608"/>
        <dbReference type="Rhea" id="RHEA-COMP:11060"/>
        <dbReference type="Rhea" id="RHEA-COMP:11605"/>
        <dbReference type="ChEBI" id="CHEBI:15378"/>
        <dbReference type="ChEBI" id="CHEBI:30013"/>
        <dbReference type="ChEBI" id="CHEBI:30616"/>
        <dbReference type="ChEBI" id="CHEBI:61977"/>
        <dbReference type="ChEBI" id="CHEBI:456216"/>
        <dbReference type="EC" id="2.7.11.24"/>
    </reaction>
</comment>
<evidence type="ECO:0000256" key="9">
    <source>
        <dbReference type="RuleBase" id="RU000304"/>
    </source>
</evidence>
<evidence type="ECO:0000256" key="3">
    <source>
        <dbReference type="ARBA" id="ARBA00022741"/>
    </source>
</evidence>
<evidence type="ECO:0000256" key="10">
    <source>
        <dbReference type="RuleBase" id="RU361165"/>
    </source>
</evidence>
<reference evidence="13" key="1">
    <citation type="journal article" date="2010" name="Nature">
        <title>The Amphimedon queenslandica genome and the evolution of animal complexity.</title>
        <authorList>
            <person name="Srivastava M."/>
            <person name="Simakov O."/>
            <person name="Chapman J."/>
            <person name="Fahey B."/>
            <person name="Gauthier M.E."/>
            <person name="Mitros T."/>
            <person name="Richards G.S."/>
            <person name="Conaco C."/>
            <person name="Dacre M."/>
            <person name="Hellsten U."/>
            <person name="Larroux C."/>
            <person name="Putnam N.H."/>
            <person name="Stanke M."/>
            <person name="Adamska M."/>
            <person name="Darling A."/>
            <person name="Degnan S.M."/>
            <person name="Oakley T.H."/>
            <person name="Plachetzki D.C."/>
            <person name="Zhai Y."/>
            <person name="Adamski M."/>
            <person name="Calcino A."/>
            <person name="Cummins S.F."/>
            <person name="Goodstein D.M."/>
            <person name="Harris C."/>
            <person name="Jackson D.J."/>
            <person name="Leys S.P."/>
            <person name="Shu S."/>
            <person name="Woodcroft B.J."/>
            <person name="Vervoort M."/>
            <person name="Kosik K.S."/>
            <person name="Manning G."/>
            <person name="Degnan B.M."/>
            <person name="Rokhsar D.S."/>
        </authorList>
    </citation>
    <scope>NUCLEOTIDE SEQUENCE [LARGE SCALE GENOMIC DNA]</scope>
</reference>
<evidence type="ECO:0000259" key="11">
    <source>
        <dbReference type="PROSITE" id="PS50011"/>
    </source>
</evidence>
<dbReference type="SUPFAM" id="SSF56112">
    <property type="entry name" value="Protein kinase-like (PK-like)"/>
    <property type="match status" value="1"/>
</dbReference>
<dbReference type="Gene3D" id="3.30.200.20">
    <property type="entry name" value="Phosphorylase Kinase, domain 1"/>
    <property type="match status" value="1"/>
</dbReference>
<dbReference type="PROSITE" id="PS50011">
    <property type="entry name" value="PROTEIN_KINASE_DOM"/>
    <property type="match status" value="1"/>
</dbReference>
<dbReference type="InterPro" id="IPR050117">
    <property type="entry name" value="MAPK"/>
</dbReference>
<dbReference type="FunFam" id="3.30.200.20:FF:000961">
    <property type="entry name" value="Mitogen-activated protein kinase"/>
    <property type="match status" value="1"/>
</dbReference>
<dbReference type="eggNOG" id="KOG0664">
    <property type="taxonomic scope" value="Eukaryota"/>
</dbReference>
<evidence type="ECO:0000313" key="13">
    <source>
        <dbReference type="Proteomes" id="UP000007879"/>
    </source>
</evidence>
<dbReference type="Gene3D" id="1.10.510.10">
    <property type="entry name" value="Transferase(Phosphotransferase) domain 1"/>
    <property type="match status" value="1"/>
</dbReference>
<sequence>MVTIHQPPAHSFNSCSALLGWPSFRPPSPSPPPLPFSPSPSPCMSSLPFNCTLAVELSHPIGYGSFGVVWSVKNPRTGGLSALKRIPRVFQSLLSCVRTFREIKMLCELKHDNILSAIDFIKPDNMEEFSDIYVLTDLMETDLHHIIISPQPLTEDHIKLFLYQLLRGVKYLHSAGIIHRDLKPGNLLVNSTCLLRICDFGFARAVEVNPRTPMTLEVVTQYYRAPELLAGCQQYGPAIDMWAIGCIVGELLGRKILFKGSDADSQLDLILELLGTPSAPDISHISSPVSRKRLLSVTRPNTMQEVLYQLSPNASHGVVHLLSRMLVFNPYKRISCHDSLSHPYIDEGRVRFHSFLCSCCYTFHGMRQYSSELEPSASSTFNQKYEKELTSIHTAKAHIFAYVSSVNAHLPSLQINQNSDQYQKFLSYCPGSGPAPDN</sequence>
<comment type="catalytic activity">
    <reaction evidence="7">
        <text>L-seryl-[protein] + ATP = O-phospho-L-seryl-[protein] + ADP + H(+)</text>
        <dbReference type="Rhea" id="RHEA:17989"/>
        <dbReference type="Rhea" id="RHEA-COMP:9863"/>
        <dbReference type="Rhea" id="RHEA-COMP:11604"/>
        <dbReference type="ChEBI" id="CHEBI:15378"/>
        <dbReference type="ChEBI" id="CHEBI:29999"/>
        <dbReference type="ChEBI" id="CHEBI:30616"/>
        <dbReference type="ChEBI" id="CHEBI:83421"/>
        <dbReference type="ChEBI" id="CHEBI:456216"/>
        <dbReference type="EC" id="2.7.11.24"/>
    </reaction>
</comment>
<dbReference type="OrthoDB" id="192887at2759"/>
<keyword evidence="13" id="KW-1185">Reference proteome</keyword>
<dbReference type="PROSITE" id="PS00108">
    <property type="entry name" value="PROTEIN_KINASE_ST"/>
    <property type="match status" value="1"/>
</dbReference>
<dbReference type="InterPro" id="IPR011009">
    <property type="entry name" value="Kinase-like_dom_sf"/>
</dbReference>
<dbReference type="SMART" id="SM00220">
    <property type="entry name" value="S_TKc"/>
    <property type="match status" value="1"/>
</dbReference>
<evidence type="ECO:0000256" key="5">
    <source>
        <dbReference type="ARBA" id="ARBA00022840"/>
    </source>
</evidence>
<evidence type="ECO:0000256" key="1">
    <source>
        <dbReference type="ARBA" id="ARBA00022527"/>
    </source>
</evidence>
<evidence type="ECO:0000256" key="7">
    <source>
        <dbReference type="ARBA" id="ARBA00048312"/>
    </source>
</evidence>
<keyword evidence="4 10" id="KW-0418">Kinase</keyword>